<evidence type="ECO:0000256" key="2">
    <source>
        <dbReference type="ARBA" id="ARBA00022475"/>
    </source>
</evidence>
<feature type="transmembrane region" description="Helical" evidence="6">
    <location>
        <begin position="141"/>
        <end position="160"/>
    </location>
</feature>
<feature type="transmembrane region" description="Helical" evidence="6">
    <location>
        <begin position="216"/>
        <end position="240"/>
    </location>
</feature>
<evidence type="ECO:0000256" key="5">
    <source>
        <dbReference type="ARBA" id="ARBA00023136"/>
    </source>
</evidence>
<comment type="similarity">
    <text evidence="6">Belongs to the LPG synthase family.</text>
</comment>
<feature type="transmembrane region" description="Helical" evidence="6">
    <location>
        <begin position="71"/>
        <end position="93"/>
    </location>
</feature>
<proteinExistence type="inferred from homology"/>
<dbReference type="PATRIC" id="fig|1297581.3.peg.1189"/>
<evidence type="ECO:0000256" key="1">
    <source>
        <dbReference type="ARBA" id="ARBA00004651"/>
    </source>
</evidence>
<gene>
    <name evidence="6" type="primary">mprF</name>
    <name evidence="7" type="ORF">H919_05794</name>
</gene>
<dbReference type="GO" id="GO:0046677">
    <property type="term" value="P:response to antibiotic"/>
    <property type="evidence" value="ECO:0007669"/>
    <property type="project" value="UniProtKB-KW"/>
</dbReference>
<name>M8DPM3_9BACL</name>
<dbReference type="GO" id="GO:0005886">
    <property type="term" value="C:plasma membrane"/>
    <property type="evidence" value="ECO:0007669"/>
    <property type="project" value="UniProtKB-SubCell"/>
</dbReference>
<comment type="function">
    <text evidence="6">Catalyzes the transfer of a lysyl group from L-lysyl-tRNA(Lys) to membrane-bound phosphatidylglycerol (PG), which produces lysylphosphatidylglycerol (LPG), a major component of the bacterial membrane with a positive net charge. LPG synthesis contributes to bacterial virulence as it is involved in the resistance mechanism against cationic antimicrobial peptides (CAMP) produces by the host's immune system (defensins, cathelicidins) and by the competing microorganisms.</text>
</comment>
<dbReference type="PANTHER" id="PTHR39087:SF2">
    <property type="entry name" value="UPF0104 MEMBRANE PROTEIN MJ1595"/>
    <property type="match status" value="1"/>
</dbReference>
<keyword evidence="6" id="KW-0046">Antibiotic resistance</keyword>
<dbReference type="EMBL" id="APCD01000005">
    <property type="protein sequence ID" value="EMT46405.1"/>
    <property type="molecule type" value="Genomic_DNA"/>
</dbReference>
<organism evidence="7 8">
    <name type="scientific">Anoxybacillus flavithermus AK1</name>
    <dbReference type="NCBI Taxonomy" id="1297581"/>
    <lineage>
        <taxon>Bacteria</taxon>
        <taxon>Bacillati</taxon>
        <taxon>Bacillota</taxon>
        <taxon>Bacilli</taxon>
        <taxon>Bacillales</taxon>
        <taxon>Anoxybacillaceae</taxon>
        <taxon>Anoxybacillus</taxon>
    </lineage>
</organism>
<sequence length="255" mass="29066">MVAMYGLAFVFRALAWHLYLLHARFQTCLDGLFASLFINHISPIKVGDVARIGVCATKERMPFPIVAQSVVVLRLLDLLVLFLFALIGAIVYMHTMTNSFLLFPLILGGASVVFVVLIRMFPSCLQKHKQHWNMVYHRRRFVPILVAVVLSWICEAVVLFEMAKMVAFPLSFSEALWVNSMAVGGQVFQMTPGGLATYEAVMAFALTRIHSNWEQAYILALVTHLFKFLFSYVVGIYVWWRIPTLWAFVRKERAA</sequence>
<dbReference type="EC" id="2.3.2.3" evidence="6"/>
<dbReference type="AlphaFoldDB" id="M8DPM3"/>
<accession>M8DPM3</accession>
<keyword evidence="3 6" id="KW-0812">Transmembrane</keyword>
<dbReference type="PANTHER" id="PTHR39087">
    <property type="entry name" value="UPF0104 MEMBRANE PROTEIN MJ1595"/>
    <property type="match status" value="1"/>
</dbReference>
<comment type="catalytic activity">
    <reaction evidence="6">
        <text>L-lysyl-tRNA(Lys) + a 1,2-diacyl-sn-glycero-3-phospho-(1'-sn-glycerol) = a 1,2-diacyl-sn-glycero-3-phospho-1'-(3'-O-L-lysyl)-sn-glycerol + tRNA(Lys)</text>
        <dbReference type="Rhea" id="RHEA:10668"/>
        <dbReference type="Rhea" id="RHEA-COMP:9696"/>
        <dbReference type="Rhea" id="RHEA-COMP:9697"/>
        <dbReference type="ChEBI" id="CHEBI:64716"/>
        <dbReference type="ChEBI" id="CHEBI:75792"/>
        <dbReference type="ChEBI" id="CHEBI:78442"/>
        <dbReference type="ChEBI" id="CHEBI:78529"/>
        <dbReference type="EC" id="2.3.2.3"/>
    </reaction>
</comment>
<dbReference type="Proteomes" id="UP000012085">
    <property type="component" value="Unassembled WGS sequence"/>
</dbReference>
<keyword evidence="6" id="KW-0443">Lipid metabolism</keyword>
<evidence type="ECO:0000256" key="4">
    <source>
        <dbReference type="ARBA" id="ARBA00022989"/>
    </source>
</evidence>
<keyword evidence="2" id="KW-1003">Cell membrane</keyword>
<keyword evidence="5 6" id="KW-0472">Membrane</keyword>
<evidence type="ECO:0000313" key="7">
    <source>
        <dbReference type="EMBL" id="EMT46405.1"/>
    </source>
</evidence>
<evidence type="ECO:0000256" key="3">
    <source>
        <dbReference type="ARBA" id="ARBA00022692"/>
    </source>
</evidence>
<dbReference type="GO" id="GO:0050071">
    <property type="term" value="F:phosphatidylglycerol lysyltransferase activity"/>
    <property type="evidence" value="ECO:0007669"/>
    <property type="project" value="UniProtKB-EC"/>
</dbReference>
<keyword evidence="6" id="KW-0808">Transferase</keyword>
<comment type="subcellular location">
    <subcellularLocation>
        <location evidence="1 6">Cell membrane</location>
        <topology evidence="1 6">Multi-pass membrane protein</topology>
    </subcellularLocation>
</comment>
<evidence type="ECO:0000313" key="8">
    <source>
        <dbReference type="Proteomes" id="UP000012085"/>
    </source>
</evidence>
<feature type="transmembrane region" description="Helical" evidence="6">
    <location>
        <begin position="100"/>
        <end position="121"/>
    </location>
</feature>
<protein>
    <recommendedName>
        <fullName evidence="6">Phosphatidylglycerol lysyltransferase</fullName>
        <ecNumber evidence="6">2.3.2.3</ecNumber>
    </recommendedName>
    <alternativeName>
        <fullName evidence="6">Lysylphosphatidylglycerol synthase</fullName>
    </alternativeName>
</protein>
<comment type="caution">
    <text evidence="7">The sequence shown here is derived from an EMBL/GenBank/DDBJ whole genome shotgun (WGS) entry which is preliminary data.</text>
</comment>
<evidence type="ECO:0000256" key="6">
    <source>
        <dbReference type="RuleBase" id="RU363042"/>
    </source>
</evidence>
<reference evidence="7 8" key="1">
    <citation type="submission" date="2013-03" db="EMBL/GenBank/DDBJ databases">
        <title>Assembly of a new bacterial strain Anoxybacillus flavithermus AK1.</title>
        <authorList>
            <person name="Rajan I."/>
            <person name="PoliReddy D."/>
            <person name="Sugumar T."/>
            <person name="Rathinam K."/>
            <person name="Alqarawi S."/>
            <person name="Khalil A.B."/>
            <person name="Sivakumar N."/>
        </authorList>
    </citation>
    <scope>NUCLEOTIDE SEQUENCE [LARGE SCALE GENOMIC DNA]</scope>
    <source>
        <strain evidence="7 8">AK1</strain>
    </source>
</reference>
<keyword evidence="4 6" id="KW-1133">Transmembrane helix</keyword>
<dbReference type="InterPro" id="IPR022791">
    <property type="entry name" value="L-PG_synthase/AglD"/>
</dbReference>
<dbReference type="GO" id="GO:0006629">
    <property type="term" value="P:lipid metabolic process"/>
    <property type="evidence" value="ECO:0007669"/>
    <property type="project" value="UniProtKB-KW"/>
</dbReference>
<reference evidence="7 8" key="2">
    <citation type="journal article" date="2015" name="Genome Announc.">
        <title>Genome Sequence of Anoxybacillus flavithermus Strain AK1, a Thermophile Isolated from a Hot Spring in Saudi Arabia.</title>
        <authorList>
            <person name="Khalil A."/>
            <person name="Sivakumar N."/>
            <person name="Qarawi S."/>
        </authorList>
    </citation>
    <scope>NUCLEOTIDE SEQUENCE [LARGE SCALE GENOMIC DNA]</scope>
    <source>
        <strain evidence="7 8">AK1</strain>
    </source>
</reference>
<dbReference type="Pfam" id="PF03706">
    <property type="entry name" value="LPG_synthase_TM"/>
    <property type="match status" value="1"/>
</dbReference>